<keyword evidence="1" id="KW-0805">Transcription regulation</keyword>
<dbReference type="OrthoDB" id="9799812at2"/>
<dbReference type="InterPro" id="IPR000524">
    <property type="entry name" value="Tscrpt_reg_HTH_GntR"/>
</dbReference>
<evidence type="ECO:0000259" key="4">
    <source>
        <dbReference type="PROSITE" id="PS50949"/>
    </source>
</evidence>
<accession>A0A158EC19</accession>
<dbReference type="SUPFAM" id="SSF46785">
    <property type="entry name" value="Winged helix' DNA-binding domain"/>
    <property type="match status" value="1"/>
</dbReference>
<dbReference type="InterPro" id="IPR008920">
    <property type="entry name" value="TF_FadR/GntR_C"/>
</dbReference>
<dbReference type="Proteomes" id="UP000071859">
    <property type="component" value="Unassembled WGS sequence"/>
</dbReference>
<comment type="caution">
    <text evidence="5">The sequence shown here is derived from an EMBL/GenBank/DDBJ whole genome shotgun (WGS) entry which is preliminary data.</text>
</comment>
<dbReference type="InterPro" id="IPR011711">
    <property type="entry name" value="GntR_C"/>
</dbReference>
<protein>
    <submittedName>
        <fullName evidence="5">GntR family transcriptional regulator</fullName>
    </submittedName>
</protein>
<dbReference type="SMART" id="SM00895">
    <property type="entry name" value="FCD"/>
    <property type="match status" value="1"/>
</dbReference>
<dbReference type="CDD" id="cd07377">
    <property type="entry name" value="WHTH_GntR"/>
    <property type="match status" value="1"/>
</dbReference>
<dbReference type="RefSeq" id="WP_062610984.1">
    <property type="nucleotide sequence ID" value="NZ_FCOX02000062.1"/>
</dbReference>
<evidence type="ECO:0000256" key="3">
    <source>
        <dbReference type="ARBA" id="ARBA00023163"/>
    </source>
</evidence>
<keyword evidence="3" id="KW-0804">Transcription</keyword>
<dbReference type="PRINTS" id="PR00035">
    <property type="entry name" value="HTHGNTR"/>
</dbReference>
<proteinExistence type="predicted"/>
<evidence type="ECO:0000256" key="1">
    <source>
        <dbReference type="ARBA" id="ARBA00023015"/>
    </source>
</evidence>
<dbReference type="SUPFAM" id="SSF48008">
    <property type="entry name" value="GntR ligand-binding domain-like"/>
    <property type="match status" value="1"/>
</dbReference>
<keyword evidence="6" id="KW-1185">Reference proteome</keyword>
<dbReference type="PROSITE" id="PS50949">
    <property type="entry name" value="HTH_GNTR"/>
    <property type="match status" value="1"/>
</dbReference>
<dbReference type="Gene3D" id="1.10.10.10">
    <property type="entry name" value="Winged helix-like DNA-binding domain superfamily/Winged helix DNA-binding domain"/>
    <property type="match status" value="1"/>
</dbReference>
<organism evidence="5 6">
    <name type="scientific">Caballeronia calidae</name>
    <dbReference type="NCBI Taxonomy" id="1777139"/>
    <lineage>
        <taxon>Bacteria</taxon>
        <taxon>Pseudomonadati</taxon>
        <taxon>Pseudomonadota</taxon>
        <taxon>Betaproteobacteria</taxon>
        <taxon>Burkholderiales</taxon>
        <taxon>Burkholderiaceae</taxon>
        <taxon>Caballeronia</taxon>
    </lineage>
</organism>
<gene>
    <name evidence="5" type="ORF">AWB78_06905</name>
</gene>
<name>A0A158EC19_9BURK</name>
<reference evidence="5" key="1">
    <citation type="submission" date="2016-01" db="EMBL/GenBank/DDBJ databases">
        <authorList>
            <person name="Peeters C."/>
        </authorList>
    </citation>
    <scope>NUCLEOTIDE SEQUENCE</scope>
    <source>
        <strain evidence="5">LMG 29321</strain>
    </source>
</reference>
<evidence type="ECO:0000256" key="2">
    <source>
        <dbReference type="ARBA" id="ARBA00023125"/>
    </source>
</evidence>
<dbReference type="InterPro" id="IPR036388">
    <property type="entry name" value="WH-like_DNA-bd_sf"/>
</dbReference>
<dbReference type="GO" id="GO:0003677">
    <property type="term" value="F:DNA binding"/>
    <property type="evidence" value="ECO:0007669"/>
    <property type="project" value="UniProtKB-KW"/>
</dbReference>
<dbReference type="Pfam" id="PF07729">
    <property type="entry name" value="FCD"/>
    <property type="match status" value="1"/>
</dbReference>
<dbReference type="PANTHER" id="PTHR43537:SF45">
    <property type="entry name" value="GNTR FAMILY REGULATORY PROTEIN"/>
    <property type="match status" value="1"/>
</dbReference>
<feature type="domain" description="HTH gntR-type" evidence="4">
    <location>
        <begin position="11"/>
        <end position="78"/>
    </location>
</feature>
<dbReference type="Gene3D" id="1.20.120.530">
    <property type="entry name" value="GntR ligand-binding domain-like"/>
    <property type="match status" value="1"/>
</dbReference>
<dbReference type="SMART" id="SM00345">
    <property type="entry name" value="HTH_GNTR"/>
    <property type="match status" value="1"/>
</dbReference>
<dbReference type="EMBL" id="FCOX02000062">
    <property type="protein sequence ID" value="SAL04323.1"/>
    <property type="molecule type" value="Genomic_DNA"/>
</dbReference>
<dbReference type="PANTHER" id="PTHR43537">
    <property type="entry name" value="TRANSCRIPTIONAL REGULATOR, GNTR FAMILY"/>
    <property type="match status" value="1"/>
</dbReference>
<evidence type="ECO:0000313" key="6">
    <source>
        <dbReference type="Proteomes" id="UP000071859"/>
    </source>
</evidence>
<evidence type="ECO:0000313" key="5">
    <source>
        <dbReference type="EMBL" id="SAL04323.1"/>
    </source>
</evidence>
<dbReference type="InterPro" id="IPR036390">
    <property type="entry name" value="WH_DNA-bd_sf"/>
</dbReference>
<sequence>MGGLRRLKPHTDLVDEVYGALADAISDGTLMPGTRVTQEELAEQLSVSRSPVLQAIRLLKKDGLVRDAPGRGVLVAPLDPVWLGNLYQIRGTLDSLASSLAAQRRIQLDKQLLSNGRKASNEGDVRAMIDADIAFHLAIYDASCNPLIADTARVHWVHLRRVMGALLQSSGQRTQVWDEHEAIAEAIGHGAVARAVSLSEQHTSRAHAHLSSKINEMFFRTSESAAML</sequence>
<dbReference type="GO" id="GO:0003700">
    <property type="term" value="F:DNA-binding transcription factor activity"/>
    <property type="evidence" value="ECO:0007669"/>
    <property type="project" value="InterPro"/>
</dbReference>
<keyword evidence="2" id="KW-0238">DNA-binding</keyword>
<dbReference type="Pfam" id="PF00392">
    <property type="entry name" value="GntR"/>
    <property type="match status" value="1"/>
</dbReference>
<dbReference type="AlphaFoldDB" id="A0A158EC19"/>